<keyword evidence="1" id="KW-0233">DNA recombination</keyword>
<protein>
    <submittedName>
        <fullName evidence="4">Tyrosine-type recombinase/integrase</fullName>
    </submittedName>
</protein>
<dbReference type="InterPro" id="IPR013762">
    <property type="entry name" value="Integrase-like_cat_sf"/>
</dbReference>
<feature type="region of interest" description="Disordered" evidence="2">
    <location>
        <begin position="47"/>
        <end position="66"/>
    </location>
</feature>
<dbReference type="PANTHER" id="PTHR33293">
    <property type="entry name" value="INSERTION ELEMENT IS1 1 PROTEIN INSB-RELATED"/>
    <property type="match status" value="1"/>
</dbReference>
<accession>A0A8J7LJ61</accession>
<feature type="compositionally biased region" description="Basic and acidic residues" evidence="2">
    <location>
        <begin position="47"/>
        <end position="63"/>
    </location>
</feature>
<gene>
    <name evidence="4" type="ORF">I8752_30880</name>
</gene>
<evidence type="ECO:0000313" key="5">
    <source>
        <dbReference type="Proteomes" id="UP000662314"/>
    </source>
</evidence>
<keyword evidence="5" id="KW-1185">Reference proteome</keyword>
<dbReference type="GO" id="GO:0006310">
    <property type="term" value="P:DNA recombination"/>
    <property type="evidence" value="ECO:0007669"/>
    <property type="project" value="UniProtKB-KW"/>
</dbReference>
<dbReference type="InterPro" id="IPR011010">
    <property type="entry name" value="DNA_brk_join_enz"/>
</dbReference>
<evidence type="ECO:0000256" key="2">
    <source>
        <dbReference type="SAM" id="MobiDB-lite"/>
    </source>
</evidence>
<dbReference type="GO" id="GO:0015074">
    <property type="term" value="P:DNA integration"/>
    <property type="evidence" value="ECO:0007669"/>
    <property type="project" value="InterPro"/>
</dbReference>
<organism evidence="4 5">
    <name type="scientific">Dendronalium phyllosphericum CENA369</name>
    <dbReference type="NCBI Taxonomy" id="1725256"/>
    <lineage>
        <taxon>Bacteria</taxon>
        <taxon>Bacillati</taxon>
        <taxon>Cyanobacteriota</taxon>
        <taxon>Cyanophyceae</taxon>
        <taxon>Nostocales</taxon>
        <taxon>Nostocaceae</taxon>
        <taxon>Dendronalium</taxon>
        <taxon>Dendronalium phyllosphericum</taxon>
    </lineage>
</organism>
<dbReference type="PROSITE" id="PS51898">
    <property type="entry name" value="TYR_RECOMBINASE"/>
    <property type="match status" value="1"/>
</dbReference>
<evidence type="ECO:0000313" key="4">
    <source>
        <dbReference type="EMBL" id="MBH8577294.1"/>
    </source>
</evidence>
<comment type="caution">
    <text evidence="4">The sequence shown here is derived from an EMBL/GenBank/DDBJ whole genome shotgun (WGS) entry which is preliminary data.</text>
</comment>
<evidence type="ECO:0000256" key="1">
    <source>
        <dbReference type="ARBA" id="ARBA00023172"/>
    </source>
</evidence>
<sequence length="620" mass="71955">MQETIIEAILKNKEPTSYPPCPDCQGEVVSRTSSRGQQEYTCKNPECKRNFSESTKDKPRTELDNPECPDCGSNKVHKKGISQKTGEVKYTCYKCLRSFRDSTRDRKSRLLTEKSRIEKVSKIKSENRPSCPDCNGTWIRKKGIEPTTKEQKYYCNDCTRIFTESTRNKPRPIHPDCPECGSDKVISRGSRAGLPYYRCKSCTAFFKEYSNDPPCPDCQSNRIKKAGTRRNQQQYSCKDCGRRFTESTKDKPSNSQQIFNFESDFWDLREMGVKFPPSTNWFTANFEHITQNWLKQAAKQSTKFNATTRTGGTCLSKLDDIKKFSRFLGVNYRNLNPSEIDRDCILNFLIYLQREYPDSKSINTRREAIKQLDEFIKLSHRFNWLNIANPNLIFPEDLPRLSKSGKTFDQIIPDEVIEQVISNLDGLPIHFARMVLLKLAVPIRVSEVCGMRFDCLRQDAEGDWWLHFWDYKLNKEHNPVPISRELVKVIQAQQQLTKGVVEENYQYLFCARNGAQKKDGTFNYIAHPPGASSFRFALKQFTEDRNITYQGRIYKDLSKTHRFRHTGASELINKGMPLLMVQEILGHETPEMTLVYAKLYDKTLKKTWQETSPKIVDKLV</sequence>
<dbReference type="Pfam" id="PF00589">
    <property type="entry name" value="Phage_integrase"/>
    <property type="match status" value="1"/>
</dbReference>
<feature type="domain" description="Tyr recombinase" evidence="3">
    <location>
        <begin position="407"/>
        <end position="609"/>
    </location>
</feature>
<dbReference type="Gene3D" id="1.10.443.10">
    <property type="entry name" value="Intergrase catalytic core"/>
    <property type="match status" value="1"/>
</dbReference>
<name>A0A8J7LJ61_9NOST</name>
<dbReference type="CDD" id="cd00397">
    <property type="entry name" value="DNA_BRE_C"/>
    <property type="match status" value="1"/>
</dbReference>
<dbReference type="RefSeq" id="WP_214435992.1">
    <property type="nucleotide sequence ID" value="NZ_CAWPUQ010000213.1"/>
</dbReference>
<evidence type="ECO:0000259" key="3">
    <source>
        <dbReference type="PROSITE" id="PS51898"/>
    </source>
</evidence>
<proteinExistence type="predicted"/>
<dbReference type="SUPFAM" id="SSF56349">
    <property type="entry name" value="DNA breaking-rejoining enzymes"/>
    <property type="match status" value="1"/>
</dbReference>
<dbReference type="AlphaFoldDB" id="A0A8J7LJ61"/>
<dbReference type="Proteomes" id="UP000662314">
    <property type="component" value="Unassembled WGS sequence"/>
</dbReference>
<reference evidence="4 5" key="1">
    <citation type="journal article" date="2021" name="Int. J. Syst. Evol. Microbiol.">
        <title>Amazonocrinis nigriterrae gen. nov., sp. nov., Atlanticothrix silvestris gen. nov., sp. nov. and Dendronalium phyllosphericum gen. nov., sp. nov., nostocacean cyanobacteria from Brazilian environments.</title>
        <authorList>
            <person name="Alvarenga D.O."/>
            <person name="Andreote A.P.D."/>
            <person name="Branco L.H.Z."/>
            <person name="Delbaje E."/>
            <person name="Cruz R.B."/>
            <person name="Varani A.M."/>
            <person name="Fiore M.F."/>
        </authorList>
    </citation>
    <scope>NUCLEOTIDE SEQUENCE [LARGE SCALE GENOMIC DNA]</scope>
    <source>
        <strain evidence="4 5">CENA369</strain>
    </source>
</reference>
<dbReference type="GO" id="GO:0003677">
    <property type="term" value="F:DNA binding"/>
    <property type="evidence" value="ECO:0007669"/>
    <property type="project" value="InterPro"/>
</dbReference>
<dbReference type="PANTHER" id="PTHR33293:SF1">
    <property type="entry name" value="INSERTION ELEMENT IS1 1 PROTEIN INSB-RELATED"/>
    <property type="match status" value="1"/>
</dbReference>
<dbReference type="InterPro" id="IPR051354">
    <property type="entry name" value="Transposase_27_IS1"/>
</dbReference>
<dbReference type="InterPro" id="IPR002104">
    <property type="entry name" value="Integrase_catalytic"/>
</dbReference>
<dbReference type="EMBL" id="JAECZA010000279">
    <property type="protein sequence ID" value="MBH8577294.1"/>
    <property type="molecule type" value="Genomic_DNA"/>
</dbReference>